<dbReference type="EMBL" id="CABPSD010000003">
    <property type="protein sequence ID" value="VVD88173.1"/>
    <property type="molecule type" value="Genomic_DNA"/>
</dbReference>
<keyword evidence="7 10" id="KW-0564">Palmitate</keyword>
<evidence type="ECO:0000256" key="11">
    <source>
        <dbReference type="SAM" id="MobiDB-lite"/>
    </source>
</evidence>
<feature type="transmembrane region" description="Helical" evidence="10">
    <location>
        <begin position="213"/>
        <end position="233"/>
    </location>
</feature>
<keyword evidence="6 10" id="KW-0472">Membrane</keyword>
<dbReference type="PRINTS" id="PR01338">
    <property type="entry name" value="TYPE3OMKPROT"/>
</dbReference>
<keyword evidence="8 10" id="KW-0998">Cell outer membrane</keyword>
<evidence type="ECO:0000256" key="3">
    <source>
        <dbReference type="ARBA" id="ARBA00022448"/>
    </source>
</evidence>
<dbReference type="PANTHER" id="PTHR30046:SF3">
    <property type="entry name" value="SECRETION SYSTEM APPARATUS LIPOPROTEIN SSAJ"/>
    <property type="match status" value="1"/>
</dbReference>
<feature type="domain" description="Flagellar M-ring N-terminal" evidence="12">
    <location>
        <begin position="20"/>
        <end position="188"/>
    </location>
</feature>
<comment type="similarity">
    <text evidence="2 10">Belongs to the YscJ lipoprotein family.</text>
</comment>
<feature type="chain" id="PRO_5023069254" description="Lipoprotein" evidence="10">
    <location>
        <begin position="22"/>
        <end position="274"/>
    </location>
</feature>
<feature type="compositionally biased region" description="Polar residues" evidence="11">
    <location>
        <begin position="257"/>
        <end position="268"/>
    </location>
</feature>
<proteinExistence type="inferred from homology"/>
<dbReference type="InterPro" id="IPR006182">
    <property type="entry name" value="FliF_N_dom"/>
</dbReference>
<evidence type="ECO:0000256" key="5">
    <source>
        <dbReference type="ARBA" id="ARBA00022927"/>
    </source>
</evidence>
<dbReference type="GO" id="GO:0009306">
    <property type="term" value="P:protein secretion"/>
    <property type="evidence" value="ECO:0007669"/>
    <property type="project" value="InterPro"/>
</dbReference>
<keyword evidence="3" id="KW-0813">Transport</keyword>
<dbReference type="NCBIfam" id="TIGR02544">
    <property type="entry name" value="III_secr_YscJ"/>
    <property type="match status" value="1"/>
</dbReference>
<accession>A0A5E4TM29</accession>
<dbReference type="InterPro" id="IPR043427">
    <property type="entry name" value="YscJ/FliF"/>
</dbReference>
<evidence type="ECO:0000256" key="6">
    <source>
        <dbReference type="ARBA" id="ARBA00023136"/>
    </source>
</evidence>
<evidence type="ECO:0000313" key="14">
    <source>
        <dbReference type="Proteomes" id="UP000368474"/>
    </source>
</evidence>
<sequence length="274" mass="29339">MMSRYVLALCLVMLLGACRKSETLLTSLDQQQANEVAAVLLRHSIAADKIDGGKAGYSITVAPTDFPAAVDWLKTYDLPSRPRMEIAQMFPPDSLVASPRAERARLYSAIEQRLEQSLRLMSGVLAARVHVSYDVDGLTVEPTPPTPHISAVVVHQGDIDGSALINDVKRFLKNSLDDVRYENISVVLSKQPSTLAAAIPPPPDARDTGPSPWTLAIAAALVMGIALAALSALRARRWQRGAMAAQMPHMPNMPGAQETSPGVSTSGTPGAREV</sequence>
<reference evidence="13 14" key="1">
    <citation type="submission" date="2019-08" db="EMBL/GenBank/DDBJ databases">
        <authorList>
            <person name="Peeters C."/>
        </authorList>
    </citation>
    <scope>NUCLEOTIDE SEQUENCE [LARGE SCALE GENOMIC DNA]</scope>
    <source>
        <strain evidence="13 14">LMG 31116</strain>
    </source>
</reference>
<evidence type="ECO:0000256" key="4">
    <source>
        <dbReference type="ARBA" id="ARBA00022729"/>
    </source>
</evidence>
<keyword evidence="5" id="KW-0653">Protein transport</keyword>
<keyword evidence="10" id="KW-0812">Transmembrane</keyword>
<dbReference type="InterPro" id="IPR003282">
    <property type="entry name" value="T3SS_SctJ"/>
</dbReference>
<keyword evidence="9 10" id="KW-0449">Lipoprotein</keyword>
<dbReference type="GO" id="GO:0009279">
    <property type="term" value="C:cell outer membrane"/>
    <property type="evidence" value="ECO:0007669"/>
    <property type="project" value="UniProtKB-SubCell"/>
</dbReference>
<evidence type="ECO:0000256" key="2">
    <source>
        <dbReference type="ARBA" id="ARBA00009509"/>
    </source>
</evidence>
<protein>
    <recommendedName>
        <fullName evidence="10">Lipoprotein</fullName>
    </recommendedName>
</protein>
<keyword evidence="10" id="KW-1133">Transmembrane helix</keyword>
<evidence type="ECO:0000256" key="9">
    <source>
        <dbReference type="ARBA" id="ARBA00023288"/>
    </source>
</evidence>
<dbReference type="PANTHER" id="PTHR30046">
    <property type="entry name" value="FLAGELLAR M-RING PROTEIN"/>
    <property type="match status" value="1"/>
</dbReference>
<dbReference type="Pfam" id="PF01514">
    <property type="entry name" value="YscJ_FliF"/>
    <property type="match status" value="1"/>
</dbReference>
<name>A0A5E4TM29_9BURK</name>
<dbReference type="Gene3D" id="3.30.300.30">
    <property type="match status" value="1"/>
</dbReference>
<comment type="subcellular location">
    <subcellularLocation>
        <location evidence="1">Cell outer membrane</location>
        <topology evidence="1">Lipid-anchor</topology>
    </subcellularLocation>
</comment>
<evidence type="ECO:0000256" key="10">
    <source>
        <dbReference type="RuleBase" id="RU364102"/>
    </source>
</evidence>
<dbReference type="InterPro" id="IPR045851">
    <property type="entry name" value="AMP-bd_C_sf"/>
</dbReference>
<evidence type="ECO:0000256" key="8">
    <source>
        <dbReference type="ARBA" id="ARBA00023237"/>
    </source>
</evidence>
<dbReference type="AlphaFoldDB" id="A0A5E4TM29"/>
<evidence type="ECO:0000256" key="7">
    <source>
        <dbReference type="ARBA" id="ARBA00023139"/>
    </source>
</evidence>
<evidence type="ECO:0000259" key="12">
    <source>
        <dbReference type="Pfam" id="PF01514"/>
    </source>
</evidence>
<dbReference type="NCBIfam" id="NF011852">
    <property type="entry name" value="PRK15324.1"/>
    <property type="match status" value="1"/>
</dbReference>
<organism evidence="13 14">
    <name type="scientific">Pandoraea morbifera</name>
    <dbReference type="NCBI Taxonomy" id="2508300"/>
    <lineage>
        <taxon>Bacteria</taxon>
        <taxon>Pseudomonadati</taxon>
        <taxon>Pseudomonadota</taxon>
        <taxon>Betaproteobacteria</taxon>
        <taxon>Burkholderiales</taxon>
        <taxon>Burkholderiaceae</taxon>
        <taxon>Pandoraea</taxon>
    </lineage>
</organism>
<gene>
    <name evidence="13" type="primary">prgK</name>
    <name evidence="13" type="ORF">PMO31116_01454</name>
</gene>
<dbReference type="PROSITE" id="PS51257">
    <property type="entry name" value="PROKAR_LIPOPROTEIN"/>
    <property type="match status" value="1"/>
</dbReference>
<keyword evidence="14" id="KW-1185">Reference proteome</keyword>
<feature type="region of interest" description="Disordered" evidence="11">
    <location>
        <begin position="247"/>
        <end position="274"/>
    </location>
</feature>
<keyword evidence="4 10" id="KW-0732">Signal</keyword>
<evidence type="ECO:0000313" key="13">
    <source>
        <dbReference type="EMBL" id="VVD88173.1"/>
    </source>
</evidence>
<dbReference type="Proteomes" id="UP000368474">
    <property type="component" value="Unassembled WGS sequence"/>
</dbReference>
<dbReference type="Gene3D" id="3.30.70.1530">
    <property type="entry name" value="Hypothetical protein rpa1041"/>
    <property type="match status" value="1"/>
</dbReference>
<feature type="signal peptide" evidence="10">
    <location>
        <begin position="1"/>
        <end position="21"/>
    </location>
</feature>
<evidence type="ECO:0000256" key="1">
    <source>
        <dbReference type="ARBA" id="ARBA00004459"/>
    </source>
</evidence>